<sequence length="84" mass="9224">MGIFSVSDERHRRLQRFRRHTWLLIAMCLLARGAGAGLEQIGKSDGTHPASVPQPGGECSIDREKSDATALETSSARSREPIHI</sequence>
<keyword evidence="3" id="KW-1185">Reference proteome</keyword>
<comment type="caution">
    <text evidence="2">The sequence shown here is derived from an EMBL/GenBank/DDBJ whole genome shotgun (WGS) entry which is preliminary data.</text>
</comment>
<dbReference type="EMBL" id="BMZA01000011">
    <property type="protein sequence ID" value="GGZ10352.1"/>
    <property type="molecule type" value="Genomic_DNA"/>
</dbReference>
<feature type="region of interest" description="Disordered" evidence="1">
    <location>
        <begin position="39"/>
        <end position="84"/>
    </location>
</feature>
<reference evidence="2" key="1">
    <citation type="journal article" date="2014" name="Int. J. Syst. Evol. Microbiol.">
        <title>Complete genome sequence of Corynebacterium casei LMG S-19264T (=DSM 44701T), isolated from a smear-ripened cheese.</title>
        <authorList>
            <consortium name="US DOE Joint Genome Institute (JGI-PGF)"/>
            <person name="Walter F."/>
            <person name="Albersmeier A."/>
            <person name="Kalinowski J."/>
            <person name="Ruckert C."/>
        </authorList>
    </citation>
    <scope>NUCLEOTIDE SEQUENCE</scope>
    <source>
        <strain evidence="2">KCTC 32255</strain>
    </source>
</reference>
<accession>A0A918UHR9</accession>
<gene>
    <name evidence="2" type="ORF">GCM10011614_26560</name>
</gene>
<protein>
    <submittedName>
        <fullName evidence="2">Uncharacterized protein</fullName>
    </submittedName>
</protein>
<name>A0A918UHR9_9SPHN</name>
<evidence type="ECO:0000313" key="2">
    <source>
        <dbReference type="EMBL" id="GGZ10352.1"/>
    </source>
</evidence>
<dbReference type="Proteomes" id="UP000648075">
    <property type="component" value="Unassembled WGS sequence"/>
</dbReference>
<proteinExistence type="predicted"/>
<reference evidence="2" key="2">
    <citation type="submission" date="2020-09" db="EMBL/GenBank/DDBJ databases">
        <authorList>
            <person name="Sun Q."/>
            <person name="Kim S."/>
        </authorList>
    </citation>
    <scope>NUCLEOTIDE SEQUENCE</scope>
    <source>
        <strain evidence="2">KCTC 32255</strain>
    </source>
</reference>
<organism evidence="2 3">
    <name type="scientific">Novosphingobium colocasiae</name>
    <dbReference type="NCBI Taxonomy" id="1256513"/>
    <lineage>
        <taxon>Bacteria</taxon>
        <taxon>Pseudomonadati</taxon>
        <taxon>Pseudomonadota</taxon>
        <taxon>Alphaproteobacteria</taxon>
        <taxon>Sphingomonadales</taxon>
        <taxon>Sphingomonadaceae</taxon>
        <taxon>Novosphingobium</taxon>
    </lineage>
</organism>
<evidence type="ECO:0000256" key="1">
    <source>
        <dbReference type="SAM" id="MobiDB-lite"/>
    </source>
</evidence>
<dbReference type="AlphaFoldDB" id="A0A918UHR9"/>
<evidence type="ECO:0000313" key="3">
    <source>
        <dbReference type="Proteomes" id="UP000648075"/>
    </source>
</evidence>